<protein>
    <submittedName>
        <fullName evidence="1">Uncharacterized protein</fullName>
    </submittedName>
</protein>
<keyword evidence="2" id="KW-1185">Reference proteome</keyword>
<organism evidence="1 2">
    <name type="scientific">Cirrhinus molitorella</name>
    <name type="common">mud carp</name>
    <dbReference type="NCBI Taxonomy" id="172907"/>
    <lineage>
        <taxon>Eukaryota</taxon>
        <taxon>Metazoa</taxon>
        <taxon>Chordata</taxon>
        <taxon>Craniata</taxon>
        <taxon>Vertebrata</taxon>
        <taxon>Euteleostomi</taxon>
        <taxon>Actinopterygii</taxon>
        <taxon>Neopterygii</taxon>
        <taxon>Teleostei</taxon>
        <taxon>Ostariophysi</taxon>
        <taxon>Cypriniformes</taxon>
        <taxon>Cyprinidae</taxon>
        <taxon>Labeoninae</taxon>
        <taxon>Labeonini</taxon>
        <taxon>Cirrhinus</taxon>
    </lineage>
</organism>
<dbReference type="Proteomes" id="UP001558613">
    <property type="component" value="Unassembled WGS sequence"/>
</dbReference>
<evidence type="ECO:0000313" key="1">
    <source>
        <dbReference type="EMBL" id="KAL1271708.1"/>
    </source>
</evidence>
<reference evidence="1 2" key="1">
    <citation type="submission" date="2023-09" db="EMBL/GenBank/DDBJ databases">
        <authorList>
            <person name="Wang M."/>
        </authorList>
    </citation>
    <scope>NUCLEOTIDE SEQUENCE [LARGE SCALE GENOMIC DNA]</scope>
    <source>
        <strain evidence="1">GT-2023</strain>
        <tissue evidence="1">Liver</tissue>
    </source>
</reference>
<evidence type="ECO:0000313" key="2">
    <source>
        <dbReference type="Proteomes" id="UP001558613"/>
    </source>
</evidence>
<name>A0ABR3N4A6_9TELE</name>
<accession>A0ABR3N4A6</accession>
<gene>
    <name evidence="1" type="ORF">QQF64_030724</name>
</gene>
<dbReference type="EMBL" id="JAYMGO010000007">
    <property type="protein sequence ID" value="KAL1271708.1"/>
    <property type="molecule type" value="Genomic_DNA"/>
</dbReference>
<sequence>MRLVVFSCTDLKRSYMRSLSWSRLADPPGVLQPPCLFIHCCGFLLWAQRKSDSHKRGIIILPRSADSPPFALYQTVVSAVAHPSLFSQILGRLRTETKTRTKEATRNPRCLWKANTRSGISGD</sequence>
<proteinExistence type="predicted"/>
<comment type="caution">
    <text evidence="1">The sequence shown here is derived from an EMBL/GenBank/DDBJ whole genome shotgun (WGS) entry which is preliminary data.</text>
</comment>